<evidence type="ECO:0000256" key="1">
    <source>
        <dbReference type="SAM" id="Phobius"/>
    </source>
</evidence>
<dbReference type="AlphaFoldDB" id="A0A9Q6A6A9"/>
<gene>
    <name evidence="2" type="ORF">CUU63_19085</name>
</gene>
<name>A0A9Q6A6A9_9BACI</name>
<dbReference type="EMBL" id="PGUV01000016">
    <property type="protein sequence ID" value="PLS04595.1"/>
    <property type="molecule type" value="Genomic_DNA"/>
</dbReference>
<protein>
    <submittedName>
        <fullName evidence="2">Uncharacterized protein</fullName>
    </submittedName>
</protein>
<dbReference type="Proteomes" id="UP000234803">
    <property type="component" value="Unassembled WGS sequence"/>
</dbReference>
<accession>A0A9Q6A6A9</accession>
<feature type="transmembrane region" description="Helical" evidence="1">
    <location>
        <begin position="70"/>
        <end position="89"/>
    </location>
</feature>
<keyword evidence="1" id="KW-0812">Transmembrane</keyword>
<keyword evidence="1" id="KW-1133">Transmembrane helix</keyword>
<proteinExistence type="predicted"/>
<evidence type="ECO:0000313" key="3">
    <source>
        <dbReference type="Proteomes" id="UP000234803"/>
    </source>
</evidence>
<comment type="caution">
    <text evidence="2">The sequence shown here is derived from an EMBL/GenBank/DDBJ whole genome shotgun (WGS) entry which is preliminary data.</text>
</comment>
<evidence type="ECO:0000313" key="2">
    <source>
        <dbReference type="EMBL" id="PLS04595.1"/>
    </source>
</evidence>
<keyword evidence="1" id="KW-0472">Membrane</keyword>
<sequence>MSFSRFNKGGYSIKFSRKRRGISVNDADIHNGLHAASVFLTVVWEVSQNVLNGNNIQTFFLFPINITHSWLHGLTFILTLFLGAIILLSSSSSDYWAFVFEEVWGFDIILGLVSQES</sequence>
<organism evidence="2 3">
    <name type="scientific">Bacillus halotolerans</name>
    <dbReference type="NCBI Taxonomy" id="260554"/>
    <lineage>
        <taxon>Bacteria</taxon>
        <taxon>Bacillati</taxon>
        <taxon>Bacillota</taxon>
        <taxon>Bacilli</taxon>
        <taxon>Bacillales</taxon>
        <taxon>Bacillaceae</taxon>
        <taxon>Bacillus</taxon>
    </lineage>
</organism>
<reference evidence="2 3" key="1">
    <citation type="submission" date="2017-12" db="EMBL/GenBank/DDBJ databases">
        <title>Comparative Functional Genomics of Dry Heat Resistant strains isolated from the Viking Spacecraft.</title>
        <authorList>
            <person name="Seuylemezian A."/>
            <person name="Cooper K."/>
            <person name="Vaishampayan P."/>
        </authorList>
    </citation>
    <scope>NUCLEOTIDE SEQUENCE [LARGE SCALE GENOMIC DNA]</scope>
    <source>
        <strain evidence="2 3">V48-19</strain>
    </source>
</reference>